<dbReference type="OrthoDB" id="6436985at2759"/>
<gene>
    <name evidence="1" type="primary">ZBED5_195</name>
    <name evidence="1" type="ORF">AVEN_237603_1</name>
</gene>
<dbReference type="InterPro" id="IPR012337">
    <property type="entry name" value="RNaseH-like_sf"/>
</dbReference>
<sequence length="625" mass="70658">MFILLSNCSAEEDRGGTAAVQAGFSDQSLTADGTELLDLELSNKLYSPTSSDTSSTIKKTLKRKYHDSYLDIGFAETTDNKPQCVICGKVLPNSSMFPAKMRRHFEGVHPECKVKPTDFFRRKYIELRKVQKCILYHSKTVNEKALMASYLVSYRIAQAGEAHTVAENLIKPCVKDIIECMFDEKAAKVIDTIPLSNDTISRRIGDLAENVKSTLISRIKSTKFSLQMDESTDVAGLAILMVIVRYPYLDSFHEDLLLCKPLSTTTTGTEIFKLLDEFFAENSILWDNCVDVCTDGAKAMTGKMSGAIAKIKEKAKGCSSSHCILHRHALAMKKMPPFIREVLSETVKIINFIKSRPKNNRLFKILCDDMGSLHTSLLLHTEIRWLSRGKSLIRLFELRNEVGIFLRDNNFALGEKLCDERKAVTVFDATDKVEGFKKKLKYWVESIKTGTLDCFPITKGFGEELESDIPADILNEFEVHLLRLIDAFNSYFPKGLHENIQENVWVVEPYSISVKPSSLTSQEYECLLDLTSDTAITSKFKTEKSISDFWFTLKDEFKILSDKAKLILLPFATTYLVETGFSAYTATKTKYRSRLNAEQDIQLQLSEIQPDIISLCKSKQPHPSH</sequence>
<evidence type="ECO:0000313" key="2">
    <source>
        <dbReference type="Proteomes" id="UP000499080"/>
    </source>
</evidence>
<keyword evidence="2" id="KW-1185">Reference proteome</keyword>
<dbReference type="PANTHER" id="PTHR45913:SF19">
    <property type="entry name" value="LOW QUALITY PROTEIN: ZINC FINGER BED DOMAIN-CONTAINING PROTEIN 5-LIKE"/>
    <property type="match status" value="1"/>
</dbReference>
<dbReference type="EMBL" id="BGPR01005180">
    <property type="protein sequence ID" value="GBN07706.1"/>
    <property type="molecule type" value="Genomic_DNA"/>
</dbReference>
<reference evidence="1 2" key="1">
    <citation type="journal article" date="2019" name="Sci. Rep.">
        <title>Orb-weaving spider Araneus ventricosus genome elucidates the spidroin gene catalogue.</title>
        <authorList>
            <person name="Kono N."/>
            <person name="Nakamura H."/>
            <person name="Ohtoshi R."/>
            <person name="Moran D.A.P."/>
            <person name="Shinohara A."/>
            <person name="Yoshida Y."/>
            <person name="Fujiwara M."/>
            <person name="Mori M."/>
            <person name="Tomita M."/>
            <person name="Arakawa K."/>
        </authorList>
    </citation>
    <scope>NUCLEOTIDE SEQUENCE [LARGE SCALE GENOMIC DNA]</scope>
</reference>
<evidence type="ECO:0000313" key="1">
    <source>
        <dbReference type="EMBL" id="GBN07706.1"/>
    </source>
</evidence>
<organism evidence="1 2">
    <name type="scientific">Araneus ventricosus</name>
    <name type="common">Orbweaver spider</name>
    <name type="synonym">Epeira ventricosa</name>
    <dbReference type="NCBI Taxonomy" id="182803"/>
    <lineage>
        <taxon>Eukaryota</taxon>
        <taxon>Metazoa</taxon>
        <taxon>Ecdysozoa</taxon>
        <taxon>Arthropoda</taxon>
        <taxon>Chelicerata</taxon>
        <taxon>Arachnida</taxon>
        <taxon>Araneae</taxon>
        <taxon>Araneomorphae</taxon>
        <taxon>Entelegynae</taxon>
        <taxon>Araneoidea</taxon>
        <taxon>Araneidae</taxon>
        <taxon>Araneus</taxon>
    </lineage>
</organism>
<comment type="caution">
    <text evidence="1">The sequence shown here is derived from an EMBL/GenBank/DDBJ whole genome shotgun (WGS) entry which is preliminary data.</text>
</comment>
<accession>A0A4Y2L259</accession>
<proteinExistence type="predicted"/>
<dbReference type="Proteomes" id="UP000499080">
    <property type="component" value="Unassembled WGS sequence"/>
</dbReference>
<dbReference type="PANTHER" id="PTHR45913">
    <property type="entry name" value="EPM2A-INTERACTING PROTEIN 1"/>
    <property type="match status" value="1"/>
</dbReference>
<protein>
    <submittedName>
        <fullName evidence="1">Zinc finger BED domain-containing protein 5</fullName>
    </submittedName>
</protein>
<dbReference type="SUPFAM" id="SSF53098">
    <property type="entry name" value="Ribonuclease H-like"/>
    <property type="match status" value="1"/>
</dbReference>
<name>A0A4Y2L259_ARAVE</name>
<dbReference type="AlphaFoldDB" id="A0A4Y2L259"/>